<keyword evidence="2" id="KW-1185">Reference proteome</keyword>
<dbReference type="EMBL" id="FNBK01000016">
    <property type="protein sequence ID" value="SDG14321.1"/>
    <property type="molecule type" value="Genomic_DNA"/>
</dbReference>
<gene>
    <name evidence="1" type="ORF">SAMN05216218_11635</name>
</gene>
<dbReference type="Proteomes" id="UP000199076">
    <property type="component" value="Unassembled WGS sequence"/>
</dbReference>
<dbReference type="Pfam" id="PF01987">
    <property type="entry name" value="AIM24"/>
    <property type="match status" value="1"/>
</dbReference>
<dbReference type="InterPro" id="IPR016031">
    <property type="entry name" value="Trp_RNA-bd_attenuator-like_dom"/>
</dbReference>
<dbReference type="PANTHER" id="PTHR43657:SF1">
    <property type="entry name" value="ALTERED INHERITANCE OF MITOCHONDRIA PROTEIN 24, MITOCHONDRIAL"/>
    <property type="match status" value="1"/>
</dbReference>
<dbReference type="Gene3D" id="3.60.160.10">
    <property type="entry name" value="Mitochondrial biogenesis AIM24"/>
    <property type="match status" value="1"/>
</dbReference>
<sequence>MDYEFSHRPSYTHLTVSLQQGESIVAEPGAMVGHSTTVDVETETSRDGLLSSAKSMLGGESMFTNTFVAREGSGQVTLAPPTPGDMMTHELRNETLYSTDGAFVAGTEGIDIDSEVGGLKSMLSGAGITPLALKGSGTVFIDAYGGLEKLELAAGESYVLDNEHLIAWDDTIEYSTRRVGDLKSTLLSGEGLVFEFTGPGTAWYQTRDMDSLVEVIAPRLPNQDSGDGIEFE</sequence>
<protein>
    <submittedName>
        <fullName evidence="1">TIGR00266 family protein</fullName>
    </submittedName>
</protein>
<evidence type="ECO:0000313" key="1">
    <source>
        <dbReference type="EMBL" id="SDG14321.1"/>
    </source>
</evidence>
<evidence type="ECO:0000313" key="2">
    <source>
        <dbReference type="Proteomes" id="UP000199076"/>
    </source>
</evidence>
<dbReference type="SUPFAM" id="SSF51219">
    <property type="entry name" value="TRAP-like"/>
    <property type="match status" value="1"/>
</dbReference>
<dbReference type="NCBIfam" id="TIGR00266">
    <property type="entry name" value="TIGR00266 family protein"/>
    <property type="match status" value="1"/>
</dbReference>
<dbReference type="InterPro" id="IPR036983">
    <property type="entry name" value="AIM24_sf"/>
</dbReference>
<organism evidence="1 2">
    <name type="scientific">Halorientalis regularis</name>
    <dbReference type="NCBI Taxonomy" id="660518"/>
    <lineage>
        <taxon>Archaea</taxon>
        <taxon>Methanobacteriati</taxon>
        <taxon>Methanobacteriota</taxon>
        <taxon>Stenosarchaea group</taxon>
        <taxon>Halobacteria</taxon>
        <taxon>Halobacteriales</taxon>
        <taxon>Haloarculaceae</taxon>
        <taxon>Halorientalis</taxon>
    </lineage>
</organism>
<accession>A0A1G7RU69</accession>
<dbReference type="OrthoDB" id="7592at2157"/>
<dbReference type="InterPro" id="IPR002838">
    <property type="entry name" value="AIM24"/>
</dbReference>
<proteinExistence type="predicted"/>
<reference evidence="2" key="1">
    <citation type="submission" date="2016-10" db="EMBL/GenBank/DDBJ databases">
        <authorList>
            <person name="Varghese N."/>
            <person name="Submissions S."/>
        </authorList>
    </citation>
    <scope>NUCLEOTIDE SEQUENCE [LARGE SCALE GENOMIC DNA]</scope>
    <source>
        <strain evidence="2">IBRC-M 10760</strain>
    </source>
</reference>
<dbReference type="PANTHER" id="PTHR43657">
    <property type="entry name" value="TRYPTOPHAN RNA-BINDING ATTENUATOR PROTEIN-LIKE PROTEIN"/>
    <property type="match status" value="1"/>
</dbReference>
<dbReference type="RefSeq" id="WP_092694653.1">
    <property type="nucleotide sequence ID" value="NZ_FNBK01000016.1"/>
</dbReference>
<name>A0A1G7RU69_9EURY</name>
<dbReference type="AlphaFoldDB" id="A0A1G7RU69"/>